<sequence length="231" mass="26302">MPLTEESKKKILEKWKTAYELAQNKSSLDAMHYHHTKQNMDIYDNKGDANTIIRGDVIVEGMDDAKQLLDYFSTDDLEKTNHVQKGSIRSNTLEEWKDESGDLWKIRYTCYTAGVPFVADRDLLCVEKFFTKENVLNHVSTSVDDLYETPKDFSFQKGAVRSTNIFAWRKFEKLSEKTFHVSFTNQASANGWIPASVVNSAVYSSPLAVVKIAELLGFKVRTPSNSPSLKK</sequence>
<evidence type="ECO:0000313" key="1">
    <source>
        <dbReference type="EMBL" id="EFC37941.1"/>
    </source>
</evidence>
<dbReference type="OMA" id="GDTICEN"/>
<organism evidence="2">
    <name type="scientific">Naegleria gruberi</name>
    <name type="common">Amoeba</name>
    <dbReference type="NCBI Taxonomy" id="5762"/>
    <lineage>
        <taxon>Eukaryota</taxon>
        <taxon>Discoba</taxon>
        <taxon>Heterolobosea</taxon>
        <taxon>Tetramitia</taxon>
        <taxon>Eutetramitia</taxon>
        <taxon>Vahlkampfiidae</taxon>
        <taxon>Naegleria</taxon>
    </lineage>
</organism>
<name>D2VZ71_NAEGR</name>
<accession>D2VZ71</accession>
<protein>
    <submittedName>
        <fullName evidence="1">Predicted protein</fullName>
    </submittedName>
</protein>
<dbReference type="EMBL" id="GG738913">
    <property type="protein sequence ID" value="EFC37941.1"/>
    <property type="molecule type" value="Genomic_DNA"/>
</dbReference>
<dbReference type="Gene3D" id="3.30.530.20">
    <property type="match status" value="1"/>
</dbReference>
<dbReference type="InterPro" id="IPR023393">
    <property type="entry name" value="START-like_dom_sf"/>
</dbReference>
<proteinExistence type="predicted"/>
<dbReference type="RefSeq" id="XP_002670685.1">
    <property type="nucleotide sequence ID" value="XM_002670639.1"/>
</dbReference>
<dbReference type="VEuPathDB" id="AmoebaDB:NAEGRDRAFT_74381"/>
<keyword evidence="2" id="KW-1185">Reference proteome</keyword>
<dbReference type="SUPFAM" id="SSF55961">
    <property type="entry name" value="Bet v1-like"/>
    <property type="match status" value="1"/>
</dbReference>
<evidence type="ECO:0000313" key="2">
    <source>
        <dbReference type="Proteomes" id="UP000006671"/>
    </source>
</evidence>
<reference evidence="1 2" key="1">
    <citation type="journal article" date="2010" name="Cell">
        <title>The genome of Naegleria gruberi illuminates early eukaryotic versatility.</title>
        <authorList>
            <person name="Fritz-Laylin L.K."/>
            <person name="Prochnik S.E."/>
            <person name="Ginger M.L."/>
            <person name="Dacks J.B."/>
            <person name="Carpenter M.L."/>
            <person name="Field M.C."/>
            <person name="Kuo A."/>
            <person name="Paredez A."/>
            <person name="Chapman J."/>
            <person name="Pham J."/>
            <person name="Shu S."/>
            <person name="Neupane R."/>
            <person name="Cipriano M."/>
            <person name="Mancuso J."/>
            <person name="Tu H."/>
            <person name="Salamov A."/>
            <person name="Lindquist E."/>
            <person name="Shapiro H."/>
            <person name="Lucas S."/>
            <person name="Grigoriev I.V."/>
            <person name="Cande W.Z."/>
            <person name="Fulton C."/>
            <person name="Rokhsar D.S."/>
            <person name="Dawson S.C."/>
        </authorList>
    </citation>
    <scope>NUCLEOTIDE SEQUENCE [LARGE SCALE GENOMIC DNA]</scope>
    <source>
        <strain evidence="1 2">NEG-M</strain>
    </source>
</reference>
<dbReference type="AlphaFoldDB" id="D2VZ71"/>
<dbReference type="KEGG" id="ngr:NAEGRDRAFT_74381"/>
<gene>
    <name evidence="1" type="ORF">NAEGRDRAFT_74381</name>
</gene>
<dbReference type="InParanoid" id="D2VZ71"/>
<dbReference type="GeneID" id="8863365"/>
<dbReference type="Proteomes" id="UP000006671">
    <property type="component" value="Unassembled WGS sequence"/>
</dbReference>